<sequence>MPAEFIENRIIVRPKTKQGTTFRLLADTGGGCFITPEAARKANLFVSEDIMDGARCKLAEPPIFLDSDWIPPLMMKGDHGKYPVLEEQSTFLEGLDGLIGQAWFADRVWTFDYFAEKIIYHDQWASNKSITNDRCHCVQLGFQKDNNGVRNNHFPRIQAVIDGETIDFLFDTGATLCLSDKGLSELNDKGSRFRGTSFITHSVFKKWVARHPDWRVIGNAEQHTGLPIIEVPEMIIAGCTVGPVWFTMRPDPNFHEFMSQWMDKQVEGALGGSVFQYFRITLDYPNELAYFMR</sequence>
<protein>
    <recommendedName>
        <fullName evidence="3">Peptidase A2 domain-containing protein</fullName>
    </recommendedName>
</protein>
<evidence type="ECO:0000313" key="1">
    <source>
        <dbReference type="EMBL" id="UVI29416.1"/>
    </source>
</evidence>
<evidence type="ECO:0000313" key="2">
    <source>
        <dbReference type="Proteomes" id="UP001057877"/>
    </source>
</evidence>
<dbReference type="RefSeq" id="WP_258385505.1">
    <property type="nucleotide sequence ID" value="NZ_CP091430.1"/>
</dbReference>
<gene>
    <name evidence="1" type="ORF">L1F29_29020</name>
</gene>
<proteinExistence type="predicted"/>
<evidence type="ECO:0008006" key="3">
    <source>
        <dbReference type="Google" id="ProtNLM"/>
    </source>
</evidence>
<keyword evidence="2" id="KW-1185">Reference proteome</keyword>
<accession>A0ABY5S682</accession>
<reference evidence="1" key="1">
    <citation type="submission" date="2022-01" db="EMBL/GenBank/DDBJ databases">
        <title>Paenibacillus spongiae sp. nov., isolated from marine sponge.</title>
        <authorList>
            <person name="Li Z."/>
            <person name="Zhang M."/>
        </authorList>
    </citation>
    <scope>NUCLEOTIDE SEQUENCE</scope>
    <source>
        <strain evidence="1">PHS-Z3</strain>
    </source>
</reference>
<dbReference type="EMBL" id="CP091430">
    <property type="protein sequence ID" value="UVI29416.1"/>
    <property type="molecule type" value="Genomic_DNA"/>
</dbReference>
<dbReference type="Proteomes" id="UP001057877">
    <property type="component" value="Chromosome"/>
</dbReference>
<name>A0ABY5S682_9BACL</name>
<organism evidence="1 2">
    <name type="scientific">Paenibacillus spongiae</name>
    <dbReference type="NCBI Taxonomy" id="2909671"/>
    <lineage>
        <taxon>Bacteria</taxon>
        <taxon>Bacillati</taxon>
        <taxon>Bacillota</taxon>
        <taxon>Bacilli</taxon>
        <taxon>Bacillales</taxon>
        <taxon>Paenibacillaceae</taxon>
        <taxon>Paenibacillus</taxon>
    </lineage>
</organism>